<dbReference type="OrthoDB" id="2861623at2759"/>
<dbReference type="InParanoid" id="S8F0Q7"/>
<proteinExistence type="predicted"/>
<evidence type="ECO:0000313" key="1">
    <source>
        <dbReference type="EMBL" id="EPS95410.1"/>
    </source>
</evidence>
<organism evidence="1 2">
    <name type="scientific">Fomitopsis schrenkii</name>
    <name type="common">Brown rot fungus</name>
    <dbReference type="NCBI Taxonomy" id="2126942"/>
    <lineage>
        <taxon>Eukaryota</taxon>
        <taxon>Fungi</taxon>
        <taxon>Dikarya</taxon>
        <taxon>Basidiomycota</taxon>
        <taxon>Agaricomycotina</taxon>
        <taxon>Agaricomycetes</taxon>
        <taxon>Polyporales</taxon>
        <taxon>Fomitopsis</taxon>
    </lineage>
</organism>
<dbReference type="SUPFAM" id="SSF48576">
    <property type="entry name" value="Terpenoid synthases"/>
    <property type="match status" value="1"/>
</dbReference>
<dbReference type="Gene3D" id="1.10.600.10">
    <property type="entry name" value="Farnesyl Diphosphate Synthase"/>
    <property type="match status" value="1"/>
</dbReference>
<dbReference type="AlphaFoldDB" id="S8F0Q7"/>
<dbReference type="InterPro" id="IPR008949">
    <property type="entry name" value="Isoprenoid_synthase_dom_sf"/>
</dbReference>
<dbReference type="Pfam" id="PF19086">
    <property type="entry name" value="Terpene_syn_C_2"/>
    <property type="match status" value="1"/>
</dbReference>
<accession>S8F0Q7</accession>
<dbReference type="EMBL" id="KE504208">
    <property type="protein sequence ID" value="EPS95410.1"/>
    <property type="molecule type" value="Genomic_DNA"/>
</dbReference>
<protein>
    <submittedName>
        <fullName evidence="1">Uncharacterized protein</fullName>
    </submittedName>
</protein>
<reference evidence="1 2" key="1">
    <citation type="journal article" date="2012" name="Science">
        <title>The Paleozoic origin of enzymatic lignin decomposition reconstructed from 31 fungal genomes.</title>
        <authorList>
            <person name="Floudas D."/>
            <person name="Binder M."/>
            <person name="Riley R."/>
            <person name="Barry K."/>
            <person name="Blanchette R.A."/>
            <person name="Henrissat B."/>
            <person name="Martinez A.T."/>
            <person name="Otillar R."/>
            <person name="Spatafora J.W."/>
            <person name="Yadav J.S."/>
            <person name="Aerts A."/>
            <person name="Benoit I."/>
            <person name="Boyd A."/>
            <person name="Carlson A."/>
            <person name="Copeland A."/>
            <person name="Coutinho P.M."/>
            <person name="de Vries R.P."/>
            <person name="Ferreira P."/>
            <person name="Findley K."/>
            <person name="Foster B."/>
            <person name="Gaskell J."/>
            <person name="Glotzer D."/>
            <person name="Gorecki P."/>
            <person name="Heitman J."/>
            <person name="Hesse C."/>
            <person name="Hori C."/>
            <person name="Igarashi K."/>
            <person name="Jurgens J.A."/>
            <person name="Kallen N."/>
            <person name="Kersten P."/>
            <person name="Kohler A."/>
            <person name="Kuees U."/>
            <person name="Kumar T.K.A."/>
            <person name="Kuo A."/>
            <person name="LaButti K."/>
            <person name="Larrondo L.F."/>
            <person name="Lindquist E."/>
            <person name="Ling A."/>
            <person name="Lombard V."/>
            <person name="Lucas S."/>
            <person name="Lundell T."/>
            <person name="Martin R."/>
            <person name="McLaughlin D.J."/>
            <person name="Morgenstern I."/>
            <person name="Morin E."/>
            <person name="Murat C."/>
            <person name="Nagy L.G."/>
            <person name="Nolan M."/>
            <person name="Ohm R.A."/>
            <person name="Patyshakuliyeva A."/>
            <person name="Rokas A."/>
            <person name="Ruiz-Duenas F.J."/>
            <person name="Sabat G."/>
            <person name="Salamov A."/>
            <person name="Samejima M."/>
            <person name="Schmutz J."/>
            <person name="Slot J.C."/>
            <person name="St John F."/>
            <person name="Stenlid J."/>
            <person name="Sun H."/>
            <person name="Sun S."/>
            <person name="Syed K."/>
            <person name="Tsang A."/>
            <person name="Wiebenga A."/>
            <person name="Young D."/>
            <person name="Pisabarro A."/>
            <person name="Eastwood D.C."/>
            <person name="Martin F."/>
            <person name="Cullen D."/>
            <person name="Grigoriev I.V."/>
            <person name="Hibbett D.S."/>
        </authorList>
    </citation>
    <scope>NUCLEOTIDE SEQUENCE</scope>
    <source>
        <strain evidence="2">FP-58527</strain>
    </source>
</reference>
<gene>
    <name evidence="1" type="ORF">FOMPIDRAFT_1132512</name>
</gene>
<name>S8F0Q7_FOMSC</name>
<dbReference type="Proteomes" id="UP000015241">
    <property type="component" value="Unassembled WGS sequence"/>
</dbReference>
<dbReference type="HOGENOM" id="CLU_1482023_0_0_1"/>
<evidence type="ECO:0000313" key="2">
    <source>
        <dbReference type="Proteomes" id="UP000015241"/>
    </source>
</evidence>
<keyword evidence="2" id="KW-1185">Reference proteome</keyword>
<sequence length="200" mass="22453">MWQPRFQHHLQAFQDVGALVMEDNERAVVPDLTSYNPLRQESSCEKISLYMIEYAVGLHITDDVCAHPVHPQLRKNTCDIMPALDIAGIAGQAMSNRHNLMLVIKAERRATLQSAIAAVGALVKKTVGVFLENKQLLSDSAKLHAFGLCVDADVWQYVRGMRDCIVGLIYWLYERDRSFSEAGDKVRDLGWVFLPPRSGA</sequence>